<evidence type="ECO:0000313" key="5">
    <source>
        <dbReference type="EMBL" id="SFO29016.1"/>
    </source>
</evidence>
<evidence type="ECO:0000256" key="1">
    <source>
        <dbReference type="ARBA" id="ARBA00023015"/>
    </source>
</evidence>
<keyword evidence="6" id="KW-1185">Reference proteome</keyword>
<dbReference type="EMBL" id="FOWD01000016">
    <property type="protein sequence ID" value="SFO29016.1"/>
    <property type="molecule type" value="Genomic_DNA"/>
</dbReference>
<dbReference type="OrthoDB" id="9772063at2"/>
<dbReference type="InterPro" id="IPR037923">
    <property type="entry name" value="HTH-like"/>
</dbReference>
<evidence type="ECO:0000256" key="2">
    <source>
        <dbReference type="ARBA" id="ARBA00023125"/>
    </source>
</evidence>
<name>A0A1I5FZD2_9FIRM</name>
<evidence type="ECO:0000256" key="3">
    <source>
        <dbReference type="ARBA" id="ARBA00023163"/>
    </source>
</evidence>
<dbReference type="InterPro" id="IPR009057">
    <property type="entry name" value="Homeodomain-like_sf"/>
</dbReference>
<dbReference type="AlphaFoldDB" id="A0A1I5FZD2"/>
<organism evidence="5 6">
    <name type="scientific">Anaerocolumna aminovalerica</name>
    <dbReference type="NCBI Taxonomy" id="1527"/>
    <lineage>
        <taxon>Bacteria</taxon>
        <taxon>Bacillati</taxon>
        <taxon>Bacillota</taxon>
        <taxon>Clostridia</taxon>
        <taxon>Lachnospirales</taxon>
        <taxon>Lachnospiraceae</taxon>
        <taxon>Anaerocolumna</taxon>
    </lineage>
</organism>
<dbReference type="PROSITE" id="PS00041">
    <property type="entry name" value="HTH_ARAC_FAMILY_1"/>
    <property type="match status" value="1"/>
</dbReference>
<reference evidence="5 6" key="1">
    <citation type="submission" date="2016-10" db="EMBL/GenBank/DDBJ databases">
        <authorList>
            <person name="de Groot N.N."/>
        </authorList>
    </citation>
    <scope>NUCLEOTIDE SEQUENCE [LARGE SCALE GENOMIC DNA]</scope>
    <source>
        <strain evidence="5 6">DSM 1283</strain>
    </source>
</reference>
<gene>
    <name evidence="5" type="ORF">SAMN04489757_11685</name>
</gene>
<accession>A0A1I5FZD2</accession>
<evidence type="ECO:0000313" key="6">
    <source>
        <dbReference type="Proteomes" id="UP000198806"/>
    </source>
</evidence>
<sequence length="298" mass="35167">MEFREEFLDSLLSNEILTPSISLTTYIPESIPVSEKSSKALFYLQGYGDLNVNAPYYYEIENLNSYLILYTLEGKGIISYRGRTYLLTAGSLIFIDCHLKYSIKIHDCNSWHFHHVFFNGGASKYYYNLYIHDNSIMISLNDYSPIPNIFDNLKHNHFANTIFDELRNSRTLTDLLSEILFEKNHKRKEKENIPSYILDIKRQFENNYNEFYSLDALALKYNKSKYRISREFISYLELSPINYLINCRMNAAKNLLWTTDYTINEISSLIGIDNTSHFIRLFKKTMGVTPLNYRRQRP</sequence>
<dbReference type="InterPro" id="IPR020449">
    <property type="entry name" value="Tscrpt_reg_AraC-type_HTH"/>
</dbReference>
<dbReference type="Gene3D" id="1.10.10.60">
    <property type="entry name" value="Homeodomain-like"/>
    <property type="match status" value="1"/>
</dbReference>
<keyword evidence="1" id="KW-0805">Transcription regulation</keyword>
<keyword evidence="3" id="KW-0804">Transcription</keyword>
<proteinExistence type="predicted"/>
<dbReference type="InterPro" id="IPR018060">
    <property type="entry name" value="HTH_AraC"/>
</dbReference>
<keyword evidence="2 5" id="KW-0238">DNA-binding</keyword>
<dbReference type="GO" id="GO:0043565">
    <property type="term" value="F:sequence-specific DNA binding"/>
    <property type="evidence" value="ECO:0007669"/>
    <property type="project" value="InterPro"/>
</dbReference>
<dbReference type="InterPro" id="IPR003313">
    <property type="entry name" value="AraC-bd"/>
</dbReference>
<dbReference type="SUPFAM" id="SSF46689">
    <property type="entry name" value="Homeodomain-like"/>
    <property type="match status" value="1"/>
</dbReference>
<dbReference type="PANTHER" id="PTHR43280:SF28">
    <property type="entry name" value="HTH-TYPE TRANSCRIPTIONAL ACTIVATOR RHAS"/>
    <property type="match status" value="1"/>
</dbReference>
<dbReference type="Pfam" id="PF12833">
    <property type="entry name" value="HTH_18"/>
    <property type="match status" value="1"/>
</dbReference>
<dbReference type="STRING" id="1527.SAMN04489757_11685"/>
<feature type="domain" description="HTH araC/xylS-type" evidence="4">
    <location>
        <begin position="198"/>
        <end position="296"/>
    </location>
</feature>
<dbReference type="SUPFAM" id="SSF51215">
    <property type="entry name" value="Regulatory protein AraC"/>
    <property type="match status" value="1"/>
</dbReference>
<dbReference type="GO" id="GO:0003700">
    <property type="term" value="F:DNA-binding transcription factor activity"/>
    <property type="evidence" value="ECO:0007669"/>
    <property type="project" value="InterPro"/>
</dbReference>
<protein>
    <submittedName>
        <fullName evidence="5">AraC-type DNA-binding protein</fullName>
    </submittedName>
</protein>
<evidence type="ECO:0000259" key="4">
    <source>
        <dbReference type="PROSITE" id="PS01124"/>
    </source>
</evidence>
<dbReference type="Gene3D" id="2.60.120.280">
    <property type="entry name" value="Regulatory protein AraC"/>
    <property type="match status" value="1"/>
</dbReference>
<dbReference type="PRINTS" id="PR00032">
    <property type="entry name" value="HTHARAC"/>
</dbReference>
<dbReference type="PANTHER" id="PTHR43280">
    <property type="entry name" value="ARAC-FAMILY TRANSCRIPTIONAL REGULATOR"/>
    <property type="match status" value="1"/>
</dbReference>
<dbReference type="RefSeq" id="WP_091686822.1">
    <property type="nucleotide sequence ID" value="NZ_BAABFM010000020.1"/>
</dbReference>
<dbReference type="Proteomes" id="UP000198806">
    <property type="component" value="Unassembled WGS sequence"/>
</dbReference>
<dbReference type="SMART" id="SM00342">
    <property type="entry name" value="HTH_ARAC"/>
    <property type="match status" value="1"/>
</dbReference>
<dbReference type="InterPro" id="IPR018062">
    <property type="entry name" value="HTH_AraC-typ_CS"/>
</dbReference>
<dbReference type="Pfam" id="PF02311">
    <property type="entry name" value="AraC_binding"/>
    <property type="match status" value="1"/>
</dbReference>
<dbReference type="PROSITE" id="PS01124">
    <property type="entry name" value="HTH_ARAC_FAMILY_2"/>
    <property type="match status" value="1"/>
</dbReference>